<protein>
    <submittedName>
        <fullName evidence="3">DNA-binding protein</fullName>
    </submittedName>
</protein>
<keyword evidence="1 3" id="KW-0238">DNA-binding</keyword>
<reference evidence="3" key="1">
    <citation type="journal article" date="2021" name="PeerJ">
        <title>Extensive microbial diversity within the chicken gut microbiome revealed by metagenomics and culture.</title>
        <authorList>
            <person name="Gilroy R."/>
            <person name="Ravi A."/>
            <person name="Getino M."/>
            <person name="Pursley I."/>
            <person name="Horton D.L."/>
            <person name="Alikhan N.F."/>
            <person name="Baker D."/>
            <person name="Gharbi K."/>
            <person name="Hall N."/>
            <person name="Watson M."/>
            <person name="Adriaenssens E.M."/>
            <person name="Foster-Nyarko E."/>
            <person name="Jarju S."/>
            <person name="Secka A."/>
            <person name="Antonio M."/>
            <person name="Oren A."/>
            <person name="Chaudhuri R.R."/>
            <person name="La Ragione R."/>
            <person name="Hildebrand F."/>
            <person name="Pallen M.J."/>
        </authorList>
    </citation>
    <scope>NUCLEOTIDE SEQUENCE</scope>
    <source>
        <strain evidence="3">ChiHjej12B11-24981</strain>
    </source>
</reference>
<dbReference type="EMBL" id="DXCK01000089">
    <property type="protein sequence ID" value="HIZ01861.1"/>
    <property type="molecule type" value="Genomic_DNA"/>
</dbReference>
<evidence type="ECO:0000313" key="3">
    <source>
        <dbReference type="EMBL" id="HIZ01861.1"/>
    </source>
</evidence>
<dbReference type="InterPro" id="IPR005902">
    <property type="entry name" value="HU_DNA-bd_put"/>
</dbReference>
<dbReference type="InterPro" id="IPR010992">
    <property type="entry name" value="IHF-like_DNA-bd_dom_sf"/>
</dbReference>
<sequence>MFYKKQKLRGKWYPRSFTVDTIDTKEVARRLSLMSTVTVGDTYAVLLGLGEVLGELMSLGNSVKLDGLGTFYLVGNANGEGVDTPEEVSPKQFKKLTVAFIPEYHRSQKRQVTEKTIVPKRVEWTEM</sequence>
<dbReference type="InterPro" id="IPR041607">
    <property type="entry name" value="HU-HIG"/>
</dbReference>
<feature type="domain" description="HU" evidence="2">
    <location>
        <begin position="9"/>
        <end position="105"/>
    </location>
</feature>
<evidence type="ECO:0000256" key="1">
    <source>
        <dbReference type="ARBA" id="ARBA00023125"/>
    </source>
</evidence>
<evidence type="ECO:0000313" key="4">
    <source>
        <dbReference type="Proteomes" id="UP000824023"/>
    </source>
</evidence>
<dbReference type="Proteomes" id="UP000824023">
    <property type="component" value="Unassembled WGS sequence"/>
</dbReference>
<comment type="caution">
    <text evidence="3">The sequence shown here is derived from an EMBL/GenBank/DDBJ whole genome shotgun (WGS) entry which is preliminary data.</text>
</comment>
<name>A0A9D2A5M3_9BACE</name>
<organism evidence="3 4">
    <name type="scientific">Candidatus Bacteroides merdipullorum</name>
    <dbReference type="NCBI Taxonomy" id="2838474"/>
    <lineage>
        <taxon>Bacteria</taxon>
        <taxon>Pseudomonadati</taxon>
        <taxon>Bacteroidota</taxon>
        <taxon>Bacteroidia</taxon>
        <taxon>Bacteroidales</taxon>
        <taxon>Bacteroidaceae</taxon>
        <taxon>Bacteroides</taxon>
    </lineage>
</organism>
<proteinExistence type="predicted"/>
<accession>A0A9D2A5M3</accession>
<dbReference type="AlphaFoldDB" id="A0A9D2A5M3"/>
<dbReference type="NCBIfam" id="TIGR01201">
    <property type="entry name" value="HU_rel"/>
    <property type="match status" value="1"/>
</dbReference>
<evidence type="ECO:0000259" key="2">
    <source>
        <dbReference type="Pfam" id="PF18291"/>
    </source>
</evidence>
<dbReference type="SUPFAM" id="SSF47729">
    <property type="entry name" value="IHF-like DNA-binding proteins"/>
    <property type="match status" value="1"/>
</dbReference>
<gene>
    <name evidence="3" type="ORF">H9819_06365</name>
</gene>
<reference evidence="3" key="2">
    <citation type="submission" date="2021-04" db="EMBL/GenBank/DDBJ databases">
        <authorList>
            <person name="Gilroy R."/>
        </authorList>
    </citation>
    <scope>NUCLEOTIDE SEQUENCE</scope>
    <source>
        <strain evidence="3">ChiHjej12B11-24981</strain>
    </source>
</reference>
<dbReference type="GO" id="GO:0003677">
    <property type="term" value="F:DNA binding"/>
    <property type="evidence" value="ECO:0007669"/>
    <property type="project" value="UniProtKB-KW"/>
</dbReference>
<dbReference type="Pfam" id="PF18291">
    <property type="entry name" value="HU-HIG"/>
    <property type="match status" value="1"/>
</dbReference>